<feature type="domain" description="C2H2-type" evidence="6">
    <location>
        <begin position="156"/>
        <end position="181"/>
    </location>
</feature>
<evidence type="ECO:0000313" key="8">
    <source>
        <dbReference type="Proteomes" id="UP000030746"/>
    </source>
</evidence>
<dbReference type="Pfam" id="PF13912">
    <property type="entry name" value="zf-C2H2_6"/>
    <property type="match status" value="2"/>
</dbReference>
<dbReference type="PROSITE" id="PS50157">
    <property type="entry name" value="ZINC_FINGER_C2H2_2"/>
    <property type="match status" value="6"/>
</dbReference>
<dbReference type="GO" id="GO:0008270">
    <property type="term" value="F:zinc ion binding"/>
    <property type="evidence" value="ECO:0007669"/>
    <property type="project" value="UniProtKB-KW"/>
</dbReference>
<dbReference type="HOGENOM" id="CLU_954994_0_0_1"/>
<dbReference type="GeneID" id="20252992"/>
<dbReference type="Gene3D" id="3.30.160.60">
    <property type="entry name" value="Classic Zinc Finger"/>
    <property type="match status" value="5"/>
</dbReference>
<evidence type="ECO:0000256" key="4">
    <source>
        <dbReference type="ARBA" id="ARBA00022833"/>
    </source>
</evidence>
<feature type="domain" description="C2H2-type" evidence="6">
    <location>
        <begin position="215"/>
        <end position="238"/>
    </location>
</feature>
<evidence type="ECO:0000256" key="3">
    <source>
        <dbReference type="ARBA" id="ARBA00022771"/>
    </source>
</evidence>
<dbReference type="KEGG" id="lgi:LOTGIDRAFT_94258"/>
<evidence type="ECO:0000313" key="7">
    <source>
        <dbReference type="EMBL" id="ESP04929.1"/>
    </source>
</evidence>
<keyword evidence="3 5" id="KW-0863">Zinc-finger</keyword>
<dbReference type="OMA" id="PVENCNQ"/>
<evidence type="ECO:0000256" key="1">
    <source>
        <dbReference type="ARBA" id="ARBA00022723"/>
    </source>
</evidence>
<dbReference type="CTD" id="20252992"/>
<dbReference type="AlphaFoldDB" id="V4AL59"/>
<dbReference type="Proteomes" id="UP000030746">
    <property type="component" value="Unassembled WGS sequence"/>
</dbReference>
<keyword evidence="2" id="KW-0677">Repeat</keyword>
<keyword evidence="1" id="KW-0479">Metal-binding</keyword>
<accession>V4AL59</accession>
<dbReference type="InterPro" id="IPR036236">
    <property type="entry name" value="Znf_C2H2_sf"/>
</dbReference>
<feature type="domain" description="C2H2-type" evidence="6">
    <location>
        <begin position="1"/>
        <end position="27"/>
    </location>
</feature>
<dbReference type="Pfam" id="PF05605">
    <property type="entry name" value="zf-Di19"/>
    <property type="match status" value="1"/>
</dbReference>
<keyword evidence="8" id="KW-1185">Reference proteome</keyword>
<proteinExistence type="predicted"/>
<dbReference type="InterPro" id="IPR013087">
    <property type="entry name" value="Znf_C2H2_type"/>
</dbReference>
<feature type="domain" description="C2H2-type" evidence="6">
    <location>
        <begin position="90"/>
        <end position="118"/>
    </location>
</feature>
<keyword evidence="4" id="KW-0862">Zinc</keyword>
<dbReference type="EMBL" id="KB199651">
    <property type="protein sequence ID" value="ESP04929.1"/>
    <property type="molecule type" value="Genomic_DNA"/>
</dbReference>
<feature type="non-terminal residue" evidence="7">
    <location>
        <position position="292"/>
    </location>
</feature>
<dbReference type="Pfam" id="PF00096">
    <property type="entry name" value="zf-C2H2"/>
    <property type="match status" value="2"/>
</dbReference>
<dbReference type="SMART" id="SM00355">
    <property type="entry name" value="ZnF_C2H2"/>
    <property type="match status" value="9"/>
</dbReference>
<dbReference type="InterPro" id="IPR008598">
    <property type="entry name" value="Di19_Zn-bd"/>
</dbReference>
<dbReference type="RefSeq" id="XP_009044438.1">
    <property type="nucleotide sequence ID" value="XM_009046190.1"/>
</dbReference>
<evidence type="ECO:0000259" key="6">
    <source>
        <dbReference type="PROSITE" id="PS50157"/>
    </source>
</evidence>
<gene>
    <name evidence="7" type="ORF">LOTGIDRAFT_94258</name>
</gene>
<dbReference type="PROSITE" id="PS00028">
    <property type="entry name" value="ZINC_FINGER_C2H2_1"/>
    <property type="match status" value="6"/>
</dbReference>
<evidence type="ECO:0000256" key="2">
    <source>
        <dbReference type="ARBA" id="ARBA00022737"/>
    </source>
</evidence>
<dbReference type="SUPFAM" id="SSF57667">
    <property type="entry name" value="beta-beta-alpha zinc fingers"/>
    <property type="match status" value="3"/>
</dbReference>
<protein>
    <recommendedName>
        <fullName evidence="6">C2H2-type domain-containing protein</fullName>
    </recommendedName>
</protein>
<organism evidence="7 8">
    <name type="scientific">Lottia gigantea</name>
    <name type="common">Giant owl limpet</name>
    <dbReference type="NCBI Taxonomy" id="225164"/>
    <lineage>
        <taxon>Eukaryota</taxon>
        <taxon>Metazoa</taxon>
        <taxon>Spiralia</taxon>
        <taxon>Lophotrochozoa</taxon>
        <taxon>Mollusca</taxon>
        <taxon>Gastropoda</taxon>
        <taxon>Patellogastropoda</taxon>
        <taxon>Lottioidea</taxon>
        <taxon>Lottiidae</taxon>
        <taxon>Lottia</taxon>
    </lineage>
</organism>
<dbReference type="OrthoDB" id="5803930at2759"/>
<evidence type="ECO:0000256" key="5">
    <source>
        <dbReference type="PROSITE-ProRule" id="PRU00042"/>
    </source>
</evidence>
<sequence length="292" mass="33845">CDHCSLLFESDMKLMEHMQAMHEVEADFKCRVCGKGFMLQSRLLQHEKKVHRAIDQLCHLCPAVFKNPRSLEKHLESHTSGEWDKMEAKKICPHCKRKFDKPTTLQAHIKARHMDGNRGTSSGMVSRCWTCQAEFSTAKDLRKHMIAEHVLHGHKYHCTLCKKVFDSMDDLSKHKTEIHSGGISLHCPFCGIGYMARHTLISHISNNHLNRETPYKCPFCPSKFVRAVFLQKHIGVVHDLVAEKCIFEECDMTFLREKDVVEHILDSHKEHFPHECDICGQRFSKDKYVTSH</sequence>
<dbReference type="PANTHER" id="PTHR24409">
    <property type="entry name" value="ZINC FINGER PROTEIN 142"/>
    <property type="match status" value="1"/>
</dbReference>
<feature type="domain" description="C2H2-type" evidence="6">
    <location>
        <begin position="28"/>
        <end position="56"/>
    </location>
</feature>
<reference evidence="7 8" key="1">
    <citation type="journal article" date="2013" name="Nature">
        <title>Insights into bilaterian evolution from three spiralian genomes.</title>
        <authorList>
            <person name="Simakov O."/>
            <person name="Marletaz F."/>
            <person name="Cho S.J."/>
            <person name="Edsinger-Gonzales E."/>
            <person name="Havlak P."/>
            <person name="Hellsten U."/>
            <person name="Kuo D.H."/>
            <person name="Larsson T."/>
            <person name="Lv J."/>
            <person name="Arendt D."/>
            <person name="Savage R."/>
            <person name="Osoegawa K."/>
            <person name="de Jong P."/>
            <person name="Grimwood J."/>
            <person name="Chapman J.A."/>
            <person name="Shapiro H."/>
            <person name="Aerts A."/>
            <person name="Otillar R.P."/>
            <person name="Terry A.Y."/>
            <person name="Boore J.L."/>
            <person name="Grigoriev I.V."/>
            <person name="Lindberg D.R."/>
            <person name="Seaver E.C."/>
            <person name="Weisblat D.A."/>
            <person name="Putnam N.H."/>
            <person name="Rokhsar D.S."/>
        </authorList>
    </citation>
    <scope>NUCLEOTIDE SEQUENCE [LARGE SCALE GENOMIC DNA]</scope>
</reference>
<name>V4AL59_LOTGI</name>
<feature type="domain" description="C2H2-type" evidence="6">
    <location>
        <begin position="274"/>
        <end position="292"/>
    </location>
</feature>
<feature type="non-terminal residue" evidence="7">
    <location>
        <position position="1"/>
    </location>
</feature>